<dbReference type="AlphaFoldDB" id="A0AAJ1EY82"/>
<reference evidence="1" key="1">
    <citation type="submission" date="2022-01" db="EMBL/GenBank/DDBJ databases">
        <title>Collection of gut derived symbiotic bacterial strains cultured from healthy donors.</title>
        <authorList>
            <person name="Lin H."/>
            <person name="Kohout C."/>
            <person name="Waligurski E."/>
            <person name="Pamer E.G."/>
        </authorList>
    </citation>
    <scope>NUCLEOTIDE SEQUENCE</scope>
    <source>
        <strain evidence="1">DFI.7.46</strain>
    </source>
</reference>
<sequence length="344" mass="38122">MQTDLPTPMPARQVPGDTDPTCLLWGFNLGQLQFLSQVLGVSNIHFTTQLPPPAASLSTVISPASVNLSWLSSPLPIVRADFSASPPPLPQRSFTPPGSPLQRPGVFRLPSQVEAFLSQVDQYCYPSRGRILNIFGLHPKSGTSTIAFGLANSVKNSIFVDASCPFSDSISPQYSSGLRKLGFPAISNFSSRDLEADLLVSRLREVLPRVQNTRFLQLHRGDLRQLSPLFSLLVRAFSLVVIDWGQLGSVQDLNNLPGQTLLVKDYWQSAINRQVLQQIHQRRIPLVTNRVPNRIVPPSSDNQRYFVPHCRELKPLQAQGLGSLWPKNLQVRLAQLLRNLMAVA</sequence>
<dbReference type="EMBL" id="JAKNHJ010000014">
    <property type="protein sequence ID" value="MCG4618295.1"/>
    <property type="molecule type" value="Genomic_DNA"/>
</dbReference>
<evidence type="ECO:0000313" key="1">
    <source>
        <dbReference type="EMBL" id="MCG4618295.1"/>
    </source>
</evidence>
<evidence type="ECO:0000313" key="2">
    <source>
        <dbReference type="Proteomes" id="UP001200537"/>
    </source>
</evidence>
<dbReference type="Proteomes" id="UP001200537">
    <property type="component" value="Unassembled WGS sequence"/>
</dbReference>
<protein>
    <submittedName>
        <fullName evidence="1">Uncharacterized protein</fullName>
    </submittedName>
</protein>
<gene>
    <name evidence="1" type="ORF">L0M99_07290</name>
</gene>
<name>A0AAJ1EY82_9ACTO</name>
<organism evidence="1 2">
    <name type="scientific">Varibaculum cambriense</name>
    <dbReference type="NCBI Taxonomy" id="184870"/>
    <lineage>
        <taxon>Bacteria</taxon>
        <taxon>Bacillati</taxon>
        <taxon>Actinomycetota</taxon>
        <taxon>Actinomycetes</taxon>
        <taxon>Actinomycetales</taxon>
        <taxon>Actinomycetaceae</taxon>
        <taxon>Varibaculum</taxon>
    </lineage>
</organism>
<proteinExistence type="predicted"/>
<comment type="caution">
    <text evidence="1">The sequence shown here is derived from an EMBL/GenBank/DDBJ whole genome shotgun (WGS) entry which is preliminary data.</text>
</comment>
<accession>A0AAJ1EY82</accession>
<dbReference type="RefSeq" id="WP_238128229.1">
    <property type="nucleotide sequence ID" value="NZ_JAKNHJ010000014.1"/>
</dbReference>